<proteinExistence type="predicted"/>
<dbReference type="RefSeq" id="WP_167183070.1">
    <property type="nucleotide sequence ID" value="NZ_JAAONZ010000003.1"/>
</dbReference>
<gene>
    <name evidence="1" type="ORF">G8770_05770</name>
</gene>
<name>A0A9E5MK86_9GAMM</name>
<keyword evidence="2" id="KW-1185">Reference proteome</keyword>
<evidence type="ECO:0000313" key="1">
    <source>
        <dbReference type="EMBL" id="NHO65047.1"/>
    </source>
</evidence>
<dbReference type="EMBL" id="JAAONZ010000003">
    <property type="protein sequence ID" value="NHO65047.1"/>
    <property type="molecule type" value="Genomic_DNA"/>
</dbReference>
<protein>
    <submittedName>
        <fullName evidence="1">Uncharacterized protein</fullName>
    </submittedName>
</protein>
<comment type="caution">
    <text evidence="1">The sequence shown here is derived from an EMBL/GenBank/DDBJ whole genome shotgun (WGS) entry which is preliminary data.</text>
</comment>
<accession>A0A9E5MK86</accession>
<reference evidence="1" key="1">
    <citation type="submission" date="2020-03" db="EMBL/GenBank/DDBJ databases">
        <authorList>
            <person name="Guo F."/>
        </authorList>
    </citation>
    <scope>NUCLEOTIDE SEQUENCE</scope>
    <source>
        <strain evidence="1">JCM 30134</strain>
    </source>
</reference>
<sequence length="135" mass="14868">MSVGAWDPTQSDNSAAFDIDPAILEKFIALGSAEPINNLNTQISAEDKAQQAPLMRQPKDTWIATAESLTNDQIVHLVRFFTLAEMQISGWEAGAESPVIGLVKALRLRKAPPSKELLMWIKEHSDNRFLPNGAL</sequence>
<organism evidence="1 2">
    <name type="scientific">Pseudomaricurvus hydrocarbonicus</name>
    <dbReference type="NCBI Taxonomy" id="1470433"/>
    <lineage>
        <taxon>Bacteria</taxon>
        <taxon>Pseudomonadati</taxon>
        <taxon>Pseudomonadota</taxon>
        <taxon>Gammaproteobacteria</taxon>
        <taxon>Cellvibrionales</taxon>
        <taxon>Cellvibrionaceae</taxon>
        <taxon>Pseudomaricurvus</taxon>
    </lineage>
</organism>
<dbReference type="Proteomes" id="UP000787472">
    <property type="component" value="Unassembled WGS sequence"/>
</dbReference>
<evidence type="ECO:0000313" key="2">
    <source>
        <dbReference type="Proteomes" id="UP000787472"/>
    </source>
</evidence>
<dbReference type="AlphaFoldDB" id="A0A9E5MK86"/>